<gene>
    <name evidence="3" type="ORF">GCM10010211_23170</name>
</gene>
<feature type="region of interest" description="Disordered" evidence="1">
    <location>
        <begin position="46"/>
        <end position="67"/>
    </location>
</feature>
<comment type="caution">
    <text evidence="3">The sequence shown here is derived from an EMBL/GenBank/DDBJ whole genome shotgun (WGS) entry which is preliminary data.</text>
</comment>
<feature type="chain" id="PRO_5045944487" description="V8-like Glu-specific endopeptidase" evidence="2">
    <location>
        <begin position="50"/>
        <end position="450"/>
    </location>
</feature>
<organism evidence="3 4">
    <name type="scientific">Streptomyces albospinus</name>
    <dbReference type="NCBI Taxonomy" id="285515"/>
    <lineage>
        <taxon>Bacteria</taxon>
        <taxon>Bacillati</taxon>
        <taxon>Actinomycetota</taxon>
        <taxon>Actinomycetes</taxon>
        <taxon>Kitasatosporales</taxon>
        <taxon>Streptomycetaceae</taxon>
        <taxon>Streptomyces</taxon>
    </lineage>
</organism>
<feature type="region of interest" description="Disordered" evidence="1">
    <location>
        <begin position="85"/>
        <end position="108"/>
    </location>
</feature>
<evidence type="ECO:0000256" key="2">
    <source>
        <dbReference type="SAM" id="SignalP"/>
    </source>
</evidence>
<dbReference type="EMBL" id="BMRP01000006">
    <property type="protein sequence ID" value="GGU57682.1"/>
    <property type="molecule type" value="Genomic_DNA"/>
</dbReference>
<evidence type="ECO:0008006" key="5">
    <source>
        <dbReference type="Google" id="ProtNLM"/>
    </source>
</evidence>
<feature type="region of interest" description="Disordered" evidence="1">
    <location>
        <begin position="328"/>
        <end position="450"/>
    </location>
</feature>
<dbReference type="Gene3D" id="2.40.10.10">
    <property type="entry name" value="Trypsin-like serine proteases"/>
    <property type="match status" value="2"/>
</dbReference>
<dbReference type="InterPro" id="IPR043504">
    <property type="entry name" value="Peptidase_S1_PA_chymotrypsin"/>
</dbReference>
<feature type="compositionally biased region" description="Low complexity" evidence="1">
    <location>
        <begin position="420"/>
        <end position="438"/>
    </location>
</feature>
<evidence type="ECO:0000256" key="1">
    <source>
        <dbReference type="SAM" id="MobiDB-lite"/>
    </source>
</evidence>
<dbReference type="SUPFAM" id="SSF50494">
    <property type="entry name" value="Trypsin-like serine proteases"/>
    <property type="match status" value="1"/>
</dbReference>
<feature type="compositionally biased region" description="Low complexity" evidence="1">
    <location>
        <begin position="330"/>
        <end position="360"/>
    </location>
</feature>
<keyword evidence="2" id="KW-0732">Signal</keyword>
<feature type="compositionally biased region" description="Polar residues" evidence="1">
    <location>
        <begin position="366"/>
        <end position="419"/>
    </location>
</feature>
<keyword evidence="4" id="KW-1185">Reference proteome</keyword>
<evidence type="ECO:0000313" key="3">
    <source>
        <dbReference type="EMBL" id="GGU57682.1"/>
    </source>
</evidence>
<protein>
    <recommendedName>
        <fullName evidence="5">V8-like Glu-specific endopeptidase</fullName>
    </recommendedName>
</protein>
<dbReference type="InterPro" id="IPR009003">
    <property type="entry name" value="Peptidase_S1_PA"/>
</dbReference>
<feature type="signal peptide" evidence="2">
    <location>
        <begin position="1"/>
        <end position="49"/>
    </location>
</feature>
<accession>A0ABQ2UZM7</accession>
<proteinExistence type="predicted"/>
<dbReference type="RefSeq" id="WP_189299056.1">
    <property type="nucleotide sequence ID" value="NZ_BMRP01000006.1"/>
</dbReference>
<dbReference type="Proteomes" id="UP000654471">
    <property type="component" value="Unassembled WGS sequence"/>
</dbReference>
<reference evidence="4" key="1">
    <citation type="journal article" date="2019" name="Int. J. Syst. Evol. Microbiol.">
        <title>The Global Catalogue of Microorganisms (GCM) 10K type strain sequencing project: providing services to taxonomists for standard genome sequencing and annotation.</title>
        <authorList>
            <consortium name="The Broad Institute Genomics Platform"/>
            <consortium name="The Broad Institute Genome Sequencing Center for Infectious Disease"/>
            <person name="Wu L."/>
            <person name="Ma J."/>
        </authorList>
    </citation>
    <scope>NUCLEOTIDE SEQUENCE [LARGE SCALE GENOMIC DNA]</scope>
    <source>
        <strain evidence="4">JCM 3399</strain>
    </source>
</reference>
<sequence>MALPAPMSKAVAAGAAVVHRRRLRCRWGRVATLALGMTLCLAASPESHAADPGPGGQVSHGHQSRPHATWTSKDAAAYWTPQRMADAAPPEGDSQQSDASPQIAPTARHFDGIPSVGVLFSVDGEAREHHCTASVVHSPHGNLLLTAGHCNPGARAAFVPQYQSGADSQPYGVWAIEDTFAYSDRGTSGAGADLDFAFATVAPDDNGRMIESVTSGNVLTETPGYRNQVSVIGYPSAHSDPADRAVRCDARTSRLSGTRELRLDCGGFFGGTSGSPWLANFDEHTRTGRLIGVIGGVNGGGPSGPHNDRVSYSPYFGKEIRSLYNRAVKESAQSEQSAQKAQRAQSTPGQHSGQSQQSAHGGPGTDNAQGSSNTDNAQNSPSTDSAQNSPSTDSAQNSPNADNAQGSPSTDSAQNVPSTDDSQGSPSADGSQSGSSGPNAQGSDGGGGLL</sequence>
<evidence type="ECO:0000313" key="4">
    <source>
        <dbReference type="Proteomes" id="UP000654471"/>
    </source>
</evidence>
<name>A0ABQ2UZM7_9ACTN</name>